<gene>
    <name evidence="3" type="ORF">COY37_01525</name>
</gene>
<evidence type="ECO:0000313" key="3">
    <source>
        <dbReference type="EMBL" id="PIZ41883.1"/>
    </source>
</evidence>
<feature type="transmembrane region" description="Helical" evidence="1">
    <location>
        <begin position="126"/>
        <end position="144"/>
    </location>
</feature>
<dbReference type="GO" id="GO:0017004">
    <property type="term" value="P:cytochrome complex assembly"/>
    <property type="evidence" value="ECO:0007669"/>
    <property type="project" value="InterPro"/>
</dbReference>
<evidence type="ECO:0000313" key="4">
    <source>
        <dbReference type="Proteomes" id="UP000230956"/>
    </source>
</evidence>
<feature type="domain" description="Cytochrome c assembly protein" evidence="2">
    <location>
        <begin position="11"/>
        <end position="144"/>
    </location>
</feature>
<dbReference type="Pfam" id="PF01578">
    <property type="entry name" value="Cytochrom_C_asm"/>
    <property type="match status" value="1"/>
</dbReference>
<proteinExistence type="predicted"/>
<dbReference type="Proteomes" id="UP000230956">
    <property type="component" value="Unassembled WGS sequence"/>
</dbReference>
<dbReference type="EMBL" id="PFNG01000038">
    <property type="protein sequence ID" value="PIZ41883.1"/>
    <property type="molecule type" value="Genomic_DNA"/>
</dbReference>
<evidence type="ECO:0000256" key="1">
    <source>
        <dbReference type="SAM" id="Phobius"/>
    </source>
</evidence>
<feature type="transmembrane region" description="Helical" evidence="1">
    <location>
        <begin position="42"/>
        <end position="72"/>
    </location>
</feature>
<dbReference type="InterPro" id="IPR002541">
    <property type="entry name" value="Cyt_c_assembly"/>
</dbReference>
<accession>A0A2M7TAA2</accession>
<keyword evidence="1" id="KW-0472">Membrane</keyword>
<keyword evidence="1" id="KW-1133">Transmembrane helix</keyword>
<sequence>MELNPGRRKTALLITFGLIILAIVLALVAPEEKTLGNYIRLIYIHAAVTWVGMAMFAISGLLSLFYFAGLITRSGPLAKKTTNVLHLSSASQSTAILFWTASVIMGSYAASLTWGGRWWTEPRLRVAVIILLMAIVAFILRLIVQSAPVRAGINLGLPVISVLLLTKTGKLVHPNNAFARSDSFQIKLFVGLITLVFIVVAINVTRLFIAGFKDKEARVYD</sequence>
<evidence type="ECO:0000259" key="2">
    <source>
        <dbReference type="Pfam" id="PF01578"/>
    </source>
</evidence>
<comment type="caution">
    <text evidence="3">The sequence shown here is derived from an EMBL/GenBank/DDBJ whole genome shotgun (WGS) entry which is preliminary data.</text>
</comment>
<feature type="transmembrane region" description="Helical" evidence="1">
    <location>
        <begin position="151"/>
        <end position="168"/>
    </location>
</feature>
<dbReference type="GO" id="GO:0020037">
    <property type="term" value="F:heme binding"/>
    <property type="evidence" value="ECO:0007669"/>
    <property type="project" value="InterPro"/>
</dbReference>
<reference evidence="4" key="1">
    <citation type="submission" date="2017-09" db="EMBL/GenBank/DDBJ databases">
        <title>Depth-based differentiation of microbial function through sediment-hosted aquifers and enrichment of novel symbionts in the deep terrestrial subsurface.</title>
        <authorList>
            <person name="Probst A.J."/>
            <person name="Ladd B."/>
            <person name="Jarett J.K."/>
            <person name="Geller-Mcgrath D.E."/>
            <person name="Sieber C.M.K."/>
            <person name="Emerson J.B."/>
            <person name="Anantharaman K."/>
            <person name="Thomas B.C."/>
            <person name="Malmstrom R."/>
            <person name="Stieglmeier M."/>
            <person name="Klingl A."/>
            <person name="Woyke T."/>
            <person name="Ryan C.M."/>
            <person name="Banfield J.F."/>
        </authorList>
    </citation>
    <scope>NUCLEOTIDE SEQUENCE [LARGE SCALE GENOMIC DNA]</scope>
</reference>
<keyword evidence="1" id="KW-0812">Transmembrane</keyword>
<feature type="transmembrane region" description="Helical" evidence="1">
    <location>
        <begin position="188"/>
        <end position="209"/>
    </location>
</feature>
<name>A0A2M7TAA2_9ACTN</name>
<feature type="transmembrane region" description="Helical" evidence="1">
    <location>
        <begin position="93"/>
        <end position="114"/>
    </location>
</feature>
<feature type="transmembrane region" description="Helical" evidence="1">
    <location>
        <begin position="12"/>
        <end position="30"/>
    </location>
</feature>
<protein>
    <recommendedName>
        <fullName evidence="2">Cytochrome c assembly protein domain-containing protein</fullName>
    </recommendedName>
</protein>
<dbReference type="AlphaFoldDB" id="A0A2M7TAA2"/>
<organism evidence="3 4">
    <name type="scientific">Candidatus Aquicultor secundus</name>
    <dbReference type="NCBI Taxonomy" id="1973895"/>
    <lineage>
        <taxon>Bacteria</taxon>
        <taxon>Bacillati</taxon>
        <taxon>Actinomycetota</taxon>
        <taxon>Candidatus Aquicultoria</taxon>
        <taxon>Candidatus Aquicultorales</taxon>
        <taxon>Candidatus Aquicultoraceae</taxon>
        <taxon>Candidatus Aquicultor</taxon>
    </lineage>
</organism>